<dbReference type="AlphaFoldDB" id="A0A840V0D0"/>
<evidence type="ECO:0000313" key="3">
    <source>
        <dbReference type="Proteomes" id="UP000539642"/>
    </source>
</evidence>
<dbReference type="Gene3D" id="1.50.10.10">
    <property type="match status" value="1"/>
</dbReference>
<dbReference type="CDD" id="cd02955">
    <property type="entry name" value="SSP411"/>
    <property type="match status" value="1"/>
</dbReference>
<dbReference type="Pfam" id="PF03190">
    <property type="entry name" value="Thioredox_DsbH"/>
    <property type="match status" value="1"/>
</dbReference>
<dbReference type="InterPro" id="IPR012341">
    <property type="entry name" value="6hp_glycosidase-like_sf"/>
</dbReference>
<dbReference type="GO" id="GO:0005975">
    <property type="term" value="P:carbohydrate metabolic process"/>
    <property type="evidence" value="ECO:0007669"/>
    <property type="project" value="InterPro"/>
</dbReference>
<dbReference type="InterPro" id="IPR036249">
    <property type="entry name" value="Thioredoxin-like_sf"/>
</dbReference>
<organism evidence="2 3">
    <name type="scientific">Desulfoprunum benzoelyticum</name>
    <dbReference type="NCBI Taxonomy" id="1506996"/>
    <lineage>
        <taxon>Bacteria</taxon>
        <taxon>Pseudomonadati</taxon>
        <taxon>Thermodesulfobacteriota</taxon>
        <taxon>Desulfobulbia</taxon>
        <taxon>Desulfobulbales</taxon>
        <taxon>Desulfobulbaceae</taxon>
        <taxon>Desulfoprunum</taxon>
    </lineage>
</organism>
<proteinExistence type="predicted"/>
<feature type="domain" description="Spermatogenesis-associated protein 20-like TRX" evidence="1">
    <location>
        <begin position="9"/>
        <end position="169"/>
    </location>
</feature>
<dbReference type="RefSeq" id="WP_183351955.1">
    <property type="nucleotide sequence ID" value="NZ_JACHEO010000020.1"/>
</dbReference>
<dbReference type="Gene3D" id="3.40.30.10">
    <property type="entry name" value="Glutaredoxin"/>
    <property type="match status" value="1"/>
</dbReference>
<gene>
    <name evidence="2" type="ORF">HNQ81_002895</name>
</gene>
<protein>
    <recommendedName>
        <fullName evidence="1">Spermatogenesis-associated protein 20-like TRX domain-containing protein</fullName>
    </recommendedName>
</protein>
<accession>A0A840V0D0</accession>
<evidence type="ECO:0000259" key="1">
    <source>
        <dbReference type="Pfam" id="PF03190"/>
    </source>
</evidence>
<dbReference type="Proteomes" id="UP000539642">
    <property type="component" value="Unassembled WGS sequence"/>
</dbReference>
<sequence length="702" mass="77625">MMNHTRRANRLINEKSPYLLQHAYNPVDWQPWSDAVFARAREEDRPIFLSIGYSTCHWCHVMAHESFEDEAVAARLNRFFIPVKVDREERPDLDRIYMTATQAMTGSGGWPLSVFLLPDGQPFFAGTYFPPRPIADRPSFTDILTAIERVWRSDRGRINDSAARITAWLRQLTAPAQAEADLAADLPQKGLAALGAMYDRSYGGFGSGNKFPQPAYLELLLRHAFATGDRDAMEMLVATLNALTAGGIYDHVGGGFHRYAVDRQWRVPHFEKMLYDQAQLAAVLLDASLVTGHSGYAATAGATLDYCLRDLRRHGGFFSAEDADSENPYDPEEHGEGAFYLWQEAEIDAVLAPGEAPVFKAAYGVEPGGNALGDPGGEFTGRNILYRALDDRDLAKRFGRSEEEIAALLHHGRQALLQRRDRRTRPGLDDKIITAWNGLMLTALAKGSRILAEPRYLEAAEETADFLFEHLLVEGRLKRRWRDGEARFDAGLDDYAFLIQGFLDLYAADHRPLRLQQALKLAATMVADFADPAGGFFDTPAAGGLIVRTKDRYDGAEPSGNSVAALVLLRLARLTGDDSWRELGRQTIRAAAATLEEQPAALPLMLAAQLLDQGRARQVVIAGYPDDDDTRLLLGAVNRRYLPDTTVLVADGARNQDYLATLLPFIAEVGKKDGRAVAQVCEGFSCRLETGDAAELARILGQ</sequence>
<dbReference type="PANTHER" id="PTHR42899:SF1">
    <property type="entry name" value="SPERMATOGENESIS-ASSOCIATED PROTEIN 20"/>
    <property type="match status" value="1"/>
</dbReference>
<reference evidence="2 3" key="1">
    <citation type="submission" date="2020-08" db="EMBL/GenBank/DDBJ databases">
        <title>Genomic Encyclopedia of Type Strains, Phase IV (KMG-IV): sequencing the most valuable type-strain genomes for metagenomic binning, comparative biology and taxonomic classification.</title>
        <authorList>
            <person name="Goeker M."/>
        </authorList>
    </citation>
    <scope>NUCLEOTIDE SEQUENCE [LARGE SCALE GENOMIC DNA]</scope>
    <source>
        <strain evidence="2 3">DSM 28570</strain>
    </source>
</reference>
<dbReference type="PANTHER" id="PTHR42899">
    <property type="entry name" value="SPERMATOGENESIS-ASSOCIATED PROTEIN 20"/>
    <property type="match status" value="1"/>
</dbReference>
<keyword evidence="3" id="KW-1185">Reference proteome</keyword>
<dbReference type="InterPro" id="IPR024705">
    <property type="entry name" value="Ssp411"/>
</dbReference>
<evidence type="ECO:0000313" key="2">
    <source>
        <dbReference type="EMBL" id="MBB5349144.1"/>
    </source>
</evidence>
<dbReference type="PIRSF" id="PIRSF006402">
    <property type="entry name" value="UCP006402_thioredoxin"/>
    <property type="match status" value="1"/>
</dbReference>
<name>A0A840V0D0_9BACT</name>
<dbReference type="InterPro" id="IPR008928">
    <property type="entry name" value="6-hairpin_glycosidase_sf"/>
</dbReference>
<dbReference type="InterPro" id="IPR004879">
    <property type="entry name" value="Ssp411-like_TRX"/>
</dbReference>
<dbReference type="SUPFAM" id="SSF52833">
    <property type="entry name" value="Thioredoxin-like"/>
    <property type="match status" value="1"/>
</dbReference>
<dbReference type="EMBL" id="JACHEO010000020">
    <property type="protein sequence ID" value="MBB5349144.1"/>
    <property type="molecule type" value="Genomic_DNA"/>
</dbReference>
<comment type="caution">
    <text evidence="2">The sequence shown here is derived from an EMBL/GenBank/DDBJ whole genome shotgun (WGS) entry which is preliminary data.</text>
</comment>
<dbReference type="SUPFAM" id="SSF48208">
    <property type="entry name" value="Six-hairpin glycosidases"/>
    <property type="match status" value="1"/>
</dbReference>